<protein>
    <submittedName>
        <fullName evidence="1">Uncharacterized protein</fullName>
    </submittedName>
</protein>
<dbReference type="Proteomes" id="UP000225190">
    <property type="component" value="Segment"/>
</dbReference>
<accession>A0A1I9L2G1</accession>
<evidence type="ECO:0000313" key="1">
    <source>
        <dbReference type="EMBL" id="AMW36148.1"/>
    </source>
</evidence>
<organism evidence="1 2">
    <name type="scientific">Xanthomonas phage XAJ2</name>
    <dbReference type="NCBI Taxonomy" id="1775249"/>
    <lineage>
        <taxon>Viruses</taxon>
        <taxon>Duplodnaviria</taxon>
        <taxon>Heunggongvirae</taxon>
        <taxon>Uroviricota</taxon>
        <taxon>Caudoviricetes</taxon>
        <taxon>Caudoviricetes incertae sedis</taxon>
        <taxon>Xajduovirus</taxon>
        <taxon>Xajduovirus XAJ2</taxon>
    </lineage>
</organism>
<reference evidence="1 2" key="1">
    <citation type="submission" date="2015-11" db="EMBL/GenBank/DDBJ databases">
        <title>Bacteriophages of Xanthomonas arboricola pv. juglandis: Characterization of two phages.</title>
        <authorList>
            <person name="Domotor D."/>
            <person name="Frank T."/>
            <person name="Rakhely G."/>
            <person name="Doffkay Z."/>
            <person name="Schneider G."/>
            <person name="Kovacs T."/>
        </authorList>
    </citation>
    <scope>NUCLEOTIDE SEQUENCE [LARGE SCALE GENOMIC DNA]</scope>
</reference>
<dbReference type="EMBL" id="KU197014">
    <property type="protein sequence ID" value="AMW36148.1"/>
    <property type="molecule type" value="Genomic_DNA"/>
</dbReference>
<evidence type="ECO:0000313" key="2">
    <source>
        <dbReference type="Proteomes" id="UP000225190"/>
    </source>
</evidence>
<proteinExistence type="predicted"/>
<sequence length="37" mass="4023">MAVTADISPTISTQPNVRPLPNAFAENKRIIAKENTI</sequence>
<name>A0A1I9L2G1_9CAUD</name>
<keyword evidence="2" id="KW-1185">Reference proteome</keyword>